<dbReference type="Pfam" id="PF03572">
    <property type="entry name" value="Peptidase_S41"/>
    <property type="match status" value="1"/>
</dbReference>
<keyword evidence="1" id="KW-0732">Signal</keyword>
<feature type="chain" id="PRO_5046755151" evidence="1">
    <location>
        <begin position="25"/>
        <end position="395"/>
    </location>
</feature>
<dbReference type="InterPro" id="IPR029045">
    <property type="entry name" value="ClpP/crotonase-like_dom_sf"/>
</dbReference>
<dbReference type="Pfam" id="PF14684">
    <property type="entry name" value="Tricorn_C1"/>
    <property type="match status" value="1"/>
</dbReference>
<name>A0ABW5NJP7_9SPHI</name>
<evidence type="ECO:0000313" key="4">
    <source>
        <dbReference type="Proteomes" id="UP001597393"/>
    </source>
</evidence>
<dbReference type="InterPro" id="IPR028204">
    <property type="entry name" value="Tricorn_C1"/>
</dbReference>
<accession>A0ABW5NJP7</accession>
<dbReference type="SMART" id="SM00245">
    <property type="entry name" value="TSPc"/>
    <property type="match status" value="1"/>
</dbReference>
<dbReference type="PANTHER" id="PTHR32060">
    <property type="entry name" value="TAIL-SPECIFIC PROTEASE"/>
    <property type="match status" value="1"/>
</dbReference>
<feature type="signal peptide" evidence="1">
    <location>
        <begin position="1"/>
        <end position="24"/>
    </location>
</feature>
<dbReference type="EMBL" id="JBHUMA010000006">
    <property type="protein sequence ID" value="MFD2598848.1"/>
    <property type="molecule type" value="Genomic_DNA"/>
</dbReference>
<evidence type="ECO:0000259" key="2">
    <source>
        <dbReference type="SMART" id="SM00245"/>
    </source>
</evidence>
<dbReference type="Gene3D" id="3.90.226.10">
    <property type="entry name" value="2-enoyl-CoA Hydratase, Chain A, domain 1"/>
    <property type="match status" value="1"/>
</dbReference>
<comment type="caution">
    <text evidence="3">The sequence shown here is derived from an EMBL/GenBank/DDBJ whole genome shotgun (WGS) entry which is preliminary data.</text>
</comment>
<sequence>MKKNIFHFLSVGALFVLITSTLGACRKEAPDLERPEDYLGGNFEEVFESFWNGMNNNYVFWDQDTTDWDRVYRHYKPLFAEMNLNDTADIRKSYTYFKEMTQGLSDGHYTLQFNSALLADSGAIQPSAARNSKRENARQHIPLEYFYSGIPTLYLDSGYKKTGILDPGFRTITAVTGTIEQDIAYLSFNSFNLKSSYTNEAFKSVLDDFFNRVKADVPPRGVIIDLRGNGGGALADLDFLLGGFITEPLHFGYTKSKMDNNRLDYSQWIPAKINPTKDSKKVDIPFVVIVDQHSVSMSEITATAVQAFPKGGVVGERTWGGQGPLIANFVYNGGQYRTSFMNLVYTSSMQFVPLDKVSREGFGFTPNREVNVTFEELASRNDTQLAAAVEMVKSK</sequence>
<reference evidence="4" key="1">
    <citation type="journal article" date="2019" name="Int. J. Syst. Evol. Microbiol.">
        <title>The Global Catalogue of Microorganisms (GCM) 10K type strain sequencing project: providing services to taxonomists for standard genome sequencing and annotation.</title>
        <authorList>
            <consortium name="The Broad Institute Genomics Platform"/>
            <consortium name="The Broad Institute Genome Sequencing Center for Infectious Disease"/>
            <person name="Wu L."/>
            <person name="Ma J."/>
        </authorList>
    </citation>
    <scope>NUCLEOTIDE SEQUENCE [LARGE SCALE GENOMIC DNA]</scope>
    <source>
        <strain evidence="4">KCTC 42248</strain>
    </source>
</reference>
<evidence type="ECO:0000313" key="3">
    <source>
        <dbReference type="EMBL" id="MFD2598848.1"/>
    </source>
</evidence>
<protein>
    <submittedName>
        <fullName evidence="3">S41 family peptidase</fullName>
    </submittedName>
</protein>
<dbReference type="InterPro" id="IPR005151">
    <property type="entry name" value="Tail-specific_protease"/>
</dbReference>
<proteinExistence type="predicted"/>
<dbReference type="PROSITE" id="PS51257">
    <property type="entry name" value="PROKAR_LIPOPROTEIN"/>
    <property type="match status" value="1"/>
</dbReference>
<dbReference type="Gene3D" id="3.30.750.44">
    <property type="match status" value="1"/>
</dbReference>
<keyword evidence="4" id="KW-1185">Reference proteome</keyword>
<dbReference type="Proteomes" id="UP001597393">
    <property type="component" value="Unassembled WGS sequence"/>
</dbReference>
<feature type="domain" description="Tail specific protease" evidence="2">
    <location>
        <begin position="142"/>
        <end position="371"/>
    </location>
</feature>
<organism evidence="3 4">
    <name type="scientific">Sphingobacterium corticis</name>
    <dbReference type="NCBI Taxonomy" id="1812823"/>
    <lineage>
        <taxon>Bacteria</taxon>
        <taxon>Pseudomonadati</taxon>
        <taxon>Bacteroidota</taxon>
        <taxon>Sphingobacteriia</taxon>
        <taxon>Sphingobacteriales</taxon>
        <taxon>Sphingobacteriaceae</taxon>
        <taxon>Sphingobacterium</taxon>
    </lineage>
</organism>
<gene>
    <name evidence="3" type="ORF">ACFSQ3_07770</name>
</gene>
<dbReference type="PANTHER" id="PTHR32060:SF30">
    <property type="entry name" value="CARBOXY-TERMINAL PROCESSING PROTEASE CTPA"/>
    <property type="match status" value="1"/>
</dbReference>
<dbReference type="RefSeq" id="WP_380868979.1">
    <property type="nucleotide sequence ID" value="NZ_JBHUMA010000006.1"/>
</dbReference>
<dbReference type="SUPFAM" id="SSF52096">
    <property type="entry name" value="ClpP/crotonase"/>
    <property type="match status" value="1"/>
</dbReference>
<evidence type="ECO:0000256" key="1">
    <source>
        <dbReference type="SAM" id="SignalP"/>
    </source>
</evidence>